<gene>
    <name evidence="10" type="ORF">NEOLEDRAFT_1233297</name>
</gene>
<dbReference type="GO" id="GO:0005694">
    <property type="term" value="C:chromosome"/>
    <property type="evidence" value="ECO:0007669"/>
    <property type="project" value="TreeGrafter"/>
</dbReference>
<dbReference type="InterPro" id="IPR014001">
    <property type="entry name" value="Helicase_ATP-bd"/>
</dbReference>
<feature type="domain" description="Helicase C-terminal" evidence="9">
    <location>
        <begin position="250"/>
        <end position="408"/>
    </location>
</feature>
<evidence type="ECO:0000313" key="11">
    <source>
        <dbReference type="Proteomes" id="UP000076761"/>
    </source>
</evidence>
<dbReference type="GO" id="GO:0043138">
    <property type="term" value="F:3'-5' DNA helicase activity"/>
    <property type="evidence" value="ECO:0007669"/>
    <property type="project" value="UniProtKB-EC"/>
</dbReference>
<evidence type="ECO:0000259" key="8">
    <source>
        <dbReference type="PROSITE" id="PS51192"/>
    </source>
</evidence>
<comment type="catalytic activity">
    <reaction evidence="6">
        <text>Couples ATP hydrolysis with the unwinding of duplex DNA by translocating in the 3'-5' direction.</text>
        <dbReference type="EC" id="5.6.2.4"/>
    </reaction>
</comment>
<organism evidence="10 11">
    <name type="scientific">Neolentinus lepideus HHB14362 ss-1</name>
    <dbReference type="NCBI Taxonomy" id="1314782"/>
    <lineage>
        <taxon>Eukaryota</taxon>
        <taxon>Fungi</taxon>
        <taxon>Dikarya</taxon>
        <taxon>Basidiomycota</taxon>
        <taxon>Agaricomycotina</taxon>
        <taxon>Agaricomycetes</taxon>
        <taxon>Gloeophyllales</taxon>
        <taxon>Gloeophyllaceae</taxon>
        <taxon>Neolentinus</taxon>
    </lineage>
</organism>
<keyword evidence="4" id="KW-0238">DNA-binding</keyword>
<evidence type="ECO:0000256" key="7">
    <source>
        <dbReference type="ARBA" id="ARBA00034808"/>
    </source>
</evidence>
<dbReference type="Gene3D" id="3.40.50.300">
    <property type="entry name" value="P-loop containing nucleotide triphosphate hydrolases"/>
    <property type="match status" value="2"/>
</dbReference>
<dbReference type="PANTHER" id="PTHR13710:SF105">
    <property type="entry name" value="ATP-DEPENDENT DNA HELICASE Q1"/>
    <property type="match status" value="1"/>
</dbReference>
<dbReference type="Pfam" id="PF00271">
    <property type="entry name" value="Helicase_C"/>
    <property type="match status" value="1"/>
</dbReference>
<dbReference type="STRING" id="1314782.A0A165UDF9"/>
<evidence type="ECO:0000256" key="5">
    <source>
        <dbReference type="ARBA" id="ARBA00023235"/>
    </source>
</evidence>
<dbReference type="Pfam" id="PF00270">
    <property type="entry name" value="DEAD"/>
    <property type="match status" value="1"/>
</dbReference>
<dbReference type="PROSITE" id="PS51192">
    <property type="entry name" value="HELICASE_ATP_BIND_1"/>
    <property type="match status" value="1"/>
</dbReference>
<dbReference type="OrthoDB" id="10261556at2759"/>
<evidence type="ECO:0000256" key="1">
    <source>
        <dbReference type="ARBA" id="ARBA00005446"/>
    </source>
</evidence>
<dbReference type="GO" id="GO:0003677">
    <property type="term" value="F:DNA binding"/>
    <property type="evidence" value="ECO:0007669"/>
    <property type="project" value="UniProtKB-KW"/>
</dbReference>
<keyword evidence="11" id="KW-1185">Reference proteome</keyword>
<evidence type="ECO:0000256" key="4">
    <source>
        <dbReference type="ARBA" id="ARBA00023125"/>
    </source>
</evidence>
<dbReference type="GO" id="GO:0016787">
    <property type="term" value="F:hydrolase activity"/>
    <property type="evidence" value="ECO:0007669"/>
    <property type="project" value="UniProtKB-KW"/>
</dbReference>
<proteinExistence type="inferred from homology"/>
<evidence type="ECO:0000313" key="10">
    <source>
        <dbReference type="EMBL" id="KZT27988.1"/>
    </source>
</evidence>
<dbReference type="GO" id="GO:0005524">
    <property type="term" value="F:ATP binding"/>
    <property type="evidence" value="ECO:0007669"/>
    <property type="project" value="UniProtKB-KW"/>
</dbReference>
<protein>
    <recommendedName>
        <fullName evidence="7">DNA 3'-5' helicase</fullName>
        <ecNumber evidence="7">5.6.2.4</ecNumber>
    </recommendedName>
</protein>
<sequence length="487" mass="53640">MVATSRVQRYTDETIKLEDLTARAATILGKRPFPWQLEVAAAVLKGEDVILDVGTGSGKTLCFCLPLLKDEKDISLIVSPLTALMIDQTKSAPIRTIAVCKETMQSLGPEKIYEVILEGQFRQVIVSPEIATSPEFRHKVLSKPEFYSNLRVVCIDEAHCISLWGGNFRLEYGTLGMLRGRIPVKVPFIVASATLPLHILADIRQQLHLSDNARTVSVTNARPNVALSVRPMKHSEESKADLAFVLPTHVARSSDIPVQLVYCNTRLACEDVVDSIRSWLPTTIPPECIAFYHARIGEKRKREIERTLLEGEIRIVACTDAVGMGCDMRNIERVVLWGMPPSFCALVQRAGQAARDMTRLGEAVLIVPKKTLSGGVTEDDVVHTVGQIVLEAPFTGTEEEVPEGTALGDGREIVLVEEGGIRVGHAVEEDIVSLVKVTKGKGKDKDSSGQIHSLEAQTLTEFIITSNCRRKVWDKFFGNGKKRVSIN</sequence>
<dbReference type="PANTHER" id="PTHR13710">
    <property type="entry name" value="DNA HELICASE RECQ FAMILY MEMBER"/>
    <property type="match status" value="1"/>
</dbReference>
<dbReference type="SUPFAM" id="SSF52540">
    <property type="entry name" value="P-loop containing nucleoside triphosphate hydrolases"/>
    <property type="match status" value="1"/>
</dbReference>
<keyword evidence="5" id="KW-0413">Isomerase</keyword>
<evidence type="ECO:0000256" key="6">
    <source>
        <dbReference type="ARBA" id="ARBA00034617"/>
    </source>
</evidence>
<dbReference type="EMBL" id="KV425559">
    <property type="protein sequence ID" value="KZT27988.1"/>
    <property type="molecule type" value="Genomic_DNA"/>
</dbReference>
<keyword evidence="2" id="KW-0547">Nucleotide-binding</keyword>
<dbReference type="Proteomes" id="UP000076761">
    <property type="component" value="Unassembled WGS sequence"/>
</dbReference>
<evidence type="ECO:0000256" key="2">
    <source>
        <dbReference type="ARBA" id="ARBA00022741"/>
    </source>
</evidence>
<dbReference type="GO" id="GO:0005737">
    <property type="term" value="C:cytoplasm"/>
    <property type="evidence" value="ECO:0007669"/>
    <property type="project" value="TreeGrafter"/>
</dbReference>
<name>A0A165UDF9_9AGAM</name>
<keyword evidence="3" id="KW-0067">ATP-binding</keyword>
<reference evidence="10 11" key="1">
    <citation type="journal article" date="2016" name="Mol. Biol. Evol.">
        <title>Comparative Genomics of Early-Diverging Mushroom-Forming Fungi Provides Insights into the Origins of Lignocellulose Decay Capabilities.</title>
        <authorList>
            <person name="Nagy L.G."/>
            <person name="Riley R."/>
            <person name="Tritt A."/>
            <person name="Adam C."/>
            <person name="Daum C."/>
            <person name="Floudas D."/>
            <person name="Sun H."/>
            <person name="Yadav J.S."/>
            <person name="Pangilinan J."/>
            <person name="Larsson K.H."/>
            <person name="Matsuura K."/>
            <person name="Barry K."/>
            <person name="Labutti K."/>
            <person name="Kuo R."/>
            <person name="Ohm R.A."/>
            <person name="Bhattacharya S.S."/>
            <person name="Shirouzu T."/>
            <person name="Yoshinaga Y."/>
            <person name="Martin F.M."/>
            <person name="Grigoriev I.V."/>
            <person name="Hibbett D.S."/>
        </authorList>
    </citation>
    <scope>NUCLEOTIDE SEQUENCE [LARGE SCALE GENOMIC DNA]</scope>
    <source>
        <strain evidence="10 11">HHB14362 ss-1</strain>
    </source>
</reference>
<evidence type="ECO:0000256" key="3">
    <source>
        <dbReference type="ARBA" id="ARBA00022840"/>
    </source>
</evidence>
<dbReference type="SMART" id="SM00490">
    <property type="entry name" value="HELICc"/>
    <property type="match status" value="1"/>
</dbReference>
<dbReference type="InParanoid" id="A0A165UDF9"/>
<dbReference type="EC" id="5.6.2.4" evidence="7"/>
<dbReference type="PROSITE" id="PS51194">
    <property type="entry name" value="HELICASE_CTER"/>
    <property type="match status" value="1"/>
</dbReference>
<dbReference type="GO" id="GO:0000724">
    <property type="term" value="P:double-strand break repair via homologous recombination"/>
    <property type="evidence" value="ECO:0007669"/>
    <property type="project" value="TreeGrafter"/>
</dbReference>
<dbReference type="InterPro" id="IPR027417">
    <property type="entry name" value="P-loop_NTPase"/>
</dbReference>
<keyword evidence="10" id="KW-0378">Hydrolase</keyword>
<comment type="similarity">
    <text evidence="1">Belongs to the helicase family. RecQ subfamily.</text>
</comment>
<dbReference type="AlphaFoldDB" id="A0A165UDF9"/>
<evidence type="ECO:0000259" key="9">
    <source>
        <dbReference type="PROSITE" id="PS51194"/>
    </source>
</evidence>
<dbReference type="InterPro" id="IPR001650">
    <property type="entry name" value="Helicase_C-like"/>
</dbReference>
<accession>A0A165UDF9</accession>
<dbReference type="GO" id="GO:0009378">
    <property type="term" value="F:four-way junction helicase activity"/>
    <property type="evidence" value="ECO:0007669"/>
    <property type="project" value="TreeGrafter"/>
</dbReference>
<dbReference type="InterPro" id="IPR011545">
    <property type="entry name" value="DEAD/DEAH_box_helicase_dom"/>
</dbReference>
<dbReference type="SMART" id="SM00487">
    <property type="entry name" value="DEXDc"/>
    <property type="match status" value="1"/>
</dbReference>
<feature type="domain" description="Helicase ATP-binding" evidence="8">
    <location>
        <begin position="40"/>
        <end position="213"/>
    </location>
</feature>